<dbReference type="SUPFAM" id="SSF51905">
    <property type="entry name" value="FAD/NAD(P)-binding domain"/>
    <property type="match status" value="1"/>
</dbReference>
<dbReference type="GO" id="GO:0016491">
    <property type="term" value="F:oxidoreductase activity"/>
    <property type="evidence" value="ECO:0007669"/>
    <property type="project" value="UniProtKB-KW"/>
</dbReference>
<dbReference type="PRINTS" id="PR00469">
    <property type="entry name" value="PNDRDTASEII"/>
</dbReference>
<dbReference type="PRINTS" id="PR00368">
    <property type="entry name" value="FADPNR"/>
</dbReference>
<dbReference type="EMBL" id="CP046161">
    <property type="protein sequence ID" value="QKO30512.1"/>
    <property type="molecule type" value="Genomic_DNA"/>
</dbReference>
<dbReference type="KEGG" id="clf:GJQ69_08295"/>
<name>A0A859DSP4_9FIRM</name>
<evidence type="ECO:0000256" key="1">
    <source>
        <dbReference type="ARBA" id="ARBA00023002"/>
    </source>
</evidence>
<dbReference type="InterPro" id="IPR036188">
    <property type="entry name" value="FAD/NAD-bd_sf"/>
</dbReference>
<feature type="domain" description="FAD/NAD(P)-binding" evidence="2">
    <location>
        <begin position="4"/>
        <end position="304"/>
    </location>
</feature>
<dbReference type="EMBL" id="CP046051">
    <property type="protein sequence ID" value="QKN24475.1"/>
    <property type="molecule type" value="Genomic_DNA"/>
</dbReference>
<dbReference type="Proteomes" id="UP000501316">
    <property type="component" value="Chromosome"/>
</dbReference>
<evidence type="ECO:0000313" key="3">
    <source>
        <dbReference type="EMBL" id="QKN24475.1"/>
    </source>
</evidence>
<evidence type="ECO:0000313" key="6">
    <source>
        <dbReference type="Proteomes" id="UP000509623"/>
    </source>
</evidence>
<protein>
    <submittedName>
        <fullName evidence="3">FAD-binding protein</fullName>
    </submittedName>
</protein>
<keyword evidence="1" id="KW-0560">Oxidoreductase</keyword>
<dbReference type="Gene3D" id="3.50.50.60">
    <property type="entry name" value="FAD/NAD(P)-binding domain"/>
    <property type="match status" value="2"/>
</dbReference>
<reference evidence="5 6" key="1">
    <citation type="submission" date="2019-11" db="EMBL/GenBank/DDBJ databases">
        <authorList>
            <person name="Ren C."/>
            <person name="Wang H."/>
            <person name="Xu Y."/>
        </authorList>
    </citation>
    <scope>NUCLEOTIDE SEQUENCE [LARGE SCALE GENOMIC DNA]</scope>
    <source>
        <strain evidence="6">JNU-WLY1368</strain>
        <strain evidence="3 5">LBM 19010</strain>
    </source>
</reference>
<dbReference type="InterPro" id="IPR023753">
    <property type="entry name" value="FAD/NAD-binding_dom"/>
</dbReference>
<keyword evidence="6" id="KW-1185">Reference proteome</keyword>
<dbReference type="Pfam" id="PF07992">
    <property type="entry name" value="Pyr_redox_2"/>
    <property type="match status" value="1"/>
</dbReference>
<dbReference type="Proteomes" id="UP000509623">
    <property type="component" value="Chromosome"/>
</dbReference>
<dbReference type="PANTHER" id="PTHR42949:SF3">
    <property type="entry name" value="ANAEROBIC GLYCEROL-3-PHOSPHATE DEHYDROGENASE SUBUNIT B"/>
    <property type="match status" value="1"/>
</dbReference>
<evidence type="ECO:0000313" key="4">
    <source>
        <dbReference type="EMBL" id="QKO30512.1"/>
    </source>
</evidence>
<evidence type="ECO:0000313" key="5">
    <source>
        <dbReference type="Proteomes" id="UP000501316"/>
    </source>
</evidence>
<accession>A0A859DSP4</accession>
<dbReference type="RefSeq" id="WP_086035194.1">
    <property type="nucleotide sequence ID" value="NZ_CP046051.1"/>
</dbReference>
<dbReference type="PANTHER" id="PTHR42949">
    <property type="entry name" value="ANAEROBIC GLYCEROL-3-PHOSPHATE DEHYDROGENASE SUBUNIT B"/>
    <property type="match status" value="1"/>
</dbReference>
<organism evidence="3 5">
    <name type="scientific">Caproicibacterium lactatifermentans</name>
    <dbReference type="NCBI Taxonomy" id="2666138"/>
    <lineage>
        <taxon>Bacteria</taxon>
        <taxon>Bacillati</taxon>
        <taxon>Bacillota</taxon>
        <taxon>Clostridia</taxon>
        <taxon>Eubacteriales</taxon>
        <taxon>Oscillospiraceae</taxon>
        <taxon>Caproicibacterium</taxon>
    </lineage>
</organism>
<dbReference type="InterPro" id="IPR051691">
    <property type="entry name" value="Metab_Enz_Cyan_OpOx_G3PDH"/>
</dbReference>
<sequence length="421" mass="45903">MENYDIIIIGGGPAGLAAAVSAHDAGAENILILERDNRLGGILNQCIHNGFGLHTFKEELTGPEYAQRFIDQVKERKIPYKLNTMVMDISKDKVVTAMNRTDGLFQIKAKAVILTMGCRERPRGALNIPGFRPAGIYTAGTAQRLVNIEGYMPGRRVVILGSGDIGLIMARRMTLEGAKVLVVAELMPFSGGLKRNIVQCLDDFHIPLKLSHTVIDVEGKERLTGLTIAAVDENRRPIPGTEERYDCDTLLLSCGLIPENELSRGMGVELNRITNGPKVNESLETSIPGVFAAGNVLHVHDLVDYVSEEAGAAGRAAAAYVAADGNESGRREIPIHVAGGPRYTVPCTIDPKYAGNKETVRFRVGSVMKNHFVNVYLDGERVIHRKRPVMAPGEMEEVVLTRSMFDAHPDLSDISIKVEEA</sequence>
<proteinExistence type="predicted"/>
<reference evidence="4" key="2">
    <citation type="journal article" date="2021" name="Appl. Environ. Microbiol.">
        <title>Adaptability of a Caproate-Producing Bacterium Contributes to Its Dominance in an Anaerobic Fermentation System.</title>
        <authorList>
            <person name="Wang H."/>
            <person name="Gu Y."/>
            <person name="Zhou W."/>
            <person name="Zhao D."/>
            <person name="Qiao Z."/>
            <person name="Zheng J."/>
            <person name="Gao J."/>
            <person name="Chen X."/>
            <person name="Ren C."/>
            <person name="Xu Y."/>
        </authorList>
    </citation>
    <scope>NUCLEOTIDE SEQUENCE</scope>
    <source>
        <strain evidence="4">JNU-WLY1368</strain>
    </source>
</reference>
<dbReference type="AlphaFoldDB" id="A0A859DSP4"/>
<reference evidence="4" key="3">
    <citation type="journal article" date="2022" name="Int. J. Syst. Evol. Microbiol.">
        <title>Caproicibacterium lactatifermentans sp. nov., isolated from pit clay used for the production of Chinese strong aroma-type liquor.</title>
        <authorList>
            <person name="Wang H."/>
            <person name="Gu Y."/>
            <person name="Zhao D."/>
            <person name="Qiao Z."/>
            <person name="Zheng J."/>
            <person name="Gao J."/>
            <person name="Ren C."/>
            <person name="Xu Y."/>
        </authorList>
    </citation>
    <scope>NUCLEOTIDE SEQUENCE</scope>
    <source>
        <strain evidence="4">JNU-WLY1368</strain>
    </source>
</reference>
<evidence type="ECO:0000259" key="2">
    <source>
        <dbReference type="Pfam" id="PF07992"/>
    </source>
</evidence>
<gene>
    <name evidence="3" type="ORF">GJQ69_08295</name>
    <name evidence="4" type="ORF">GKP14_05510</name>
</gene>